<keyword evidence="2" id="KW-1185">Reference proteome</keyword>
<reference evidence="1 2" key="1">
    <citation type="journal article" date="2019" name="Nat. Ecol. Evol.">
        <title>Megaphylogeny resolves global patterns of mushroom evolution.</title>
        <authorList>
            <person name="Varga T."/>
            <person name="Krizsan K."/>
            <person name="Foldi C."/>
            <person name="Dima B."/>
            <person name="Sanchez-Garcia M."/>
            <person name="Sanchez-Ramirez S."/>
            <person name="Szollosi G.J."/>
            <person name="Szarkandi J.G."/>
            <person name="Papp V."/>
            <person name="Albert L."/>
            <person name="Andreopoulos W."/>
            <person name="Angelini C."/>
            <person name="Antonin V."/>
            <person name="Barry K.W."/>
            <person name="Bougher N.L."/>
            <person name="Buchanan P."/>
            <person name="Buyck B."/>
            <person name="Bense V."/>
            <person name="Catcheside P."/>
            <person name="Chovatia M."/>
            <person name="Cooper J."/>
            <person name="Damon W."/>
            <person name="Desjardin D."/>
            <person name="Finy P."/>
            <person name="Geml J."/>
            <person name="Haridas S."/>
            <person name="Hughes K."/>
            <person name="Justo A."/>
            <person name="Karasinski D."/>
            <person name="Kautmanova I."/>
            <person name="Kiss B."/>
            <person name="Kocsube S."/>
            <person name="Kotiranta H."/>
            <person name="LaButti K.M."/>
            <person name="Lechner B.E."/>
            <person name="Liimatainen K."/>
            <person name="Lipzen A."/>
            <person name="Lukacs Z."/>
            <person name="Mihaltcheva S."/>
            <person name="Morgado L.N."/>
            <person name="Niskanen T."/>
            <person name="Noordeloos M.E."/>
            <person name="Ohm R.A."/>
            <person name="Ortiz-Santana B."/>
            <person name="Ovrebo C."/>
            <person name="Racz N."/>
            <person name="Riley R."/>
            <person name="Savchenko A."/>
            <person name="Shiryaev A."/>
            <person name="Soop K."/>
            <person name="Spirin V."/>
            <person name="Szebenyi C."/>
            <person name="Tomsovsky M."/>
            <person name="Tulloss R.E."/>
            <person name="Uehling J."/>
            <person name="Grigoriev I.V."/>
            <person name="Vagvolgyi C."/>
            <person name="Papp T."/>
            <person name="Martin F.M."/>
            <person name="Miettinen O."/>
            <person name="Hibbett D.S."/>
            <person name="Nagy L.G."/>
        </authorList>
    </citation>
    <scope>NUCLEOTIDE SEQUENCE [LARGE SCALE GENOMIC DNA]</scope>
    <source>
        <strain evidence="1 2">CBS 166.37</strain>
    </source>
</reference>
<dbReference type="OrthoDB" id="5594178at2759"/>
<accession>A0A5C3M0S2</accession>
<dbReference type="PANTHER" id="PTHR47442">
    <property type="entry name" value="MYND-TYPE ZINC FINGER PROTEIN MUB1"/>
    <property type="match status" value="1"/>
</dbReference>
<proteinExistence type="predicted"/>
<gene>
    <name evidence="1" type="ORF">BDQ12DRAFT_562688</name>
</gene>
<dbReference type="InterPro" id="IPR051664">
    <property type="entry name" value="MYND-type_zinc_finger"/>
</dbReference>
<organism evidence="1 2">
    <name type="scientific">Crucibulum laeve</name>
    <dbReference type="NCBI Taxonomy" id="68775"/>
    <lineage>
        <taxon>Eukaryota</taxon>
        <taxon>Fungi</taxon>
        <taxon>Dikarya</taxon>
        <taxon>Basidiomycota</taxon>
        <taxon>Agaricomycotina</taxon>
        <taxon>Agaricomycetes</taxon>
        <taxon>Agaricomycetidae</taxon>
        <taxon>Agaricales</taxon>
        <taxon>Agaricineae</taxon>
        <taxon>Nidulariaceae</taxon>
        <taxon>Crucibulum</taxon>
    </lineage>
</organism>
<dbReference type="GO" id="GO:0007163">
    <property type="term" value="P:establishment or maintenance of cell polarity"/>
    <property type="evidence" value="ECO:0007669"/>
    <property type="project" value="TreeGrafter"/>
</dbReference>
<name>A0A5C3M0S2_9AGAR</name>
<dbReference type="AlphaFoldDB" id="A0A5C3M0S2"/>
<sequence length="50" mass="5999">EIQYWAGVIMRNACRKDKIRGGILLCGKWESYAREFAKRRRCTREKYCGK</sequence>
<feature type="non-terminal residue" evidence="1">
    <location>
        <position position="50"/>
    </location>
</feature>
<evidence type="ECO:0000313" key="2">
    <source>
        <dbReference type="Proteomes" id="UP000308652"/>
    </source>
</evidence>
<dbReference type="Proteomes" id="UP000308652">
    <property type="component" value="Unassembled WGS sequence"/>
</dbReference>
<dbReference type="EMBL" id="ML213601">
    <property type="protein sequence ID" value="TFK38974.1"/>
    <property type="molecule type" value="Genomic_DNA"/>
</dbReference>
<protein>
    <submittedName>
        <fullName evidence="1">Uncharacterized protein</fullName>
    </submittedName>
</protein>
<dbReference type="GO" id="GO:0006511">
    <property type="term" value="P:ubiquitin-dependent protein catabolic process"/>
    <property type="evidence" value="ECO:0007669"/>
    <property type="project" value="TreeGrafter"/>
</dbReference>
<dbReference type="GO" id="GO:1990304">
    <property type="term" value="C:MUB1-RAD6-UBR2 ubiquitin ligase complex"/>
    <property type="evidence" value="ECO:0007669"/>
    <property type="project" value="TreeGrafter"/>
</dbReference>
<dbReference type="PANTHER" id="PTHR47442:SF1">
    <property type="entry name" value="MYND-TYPE ZINC FINGER PROTEIN MUB1"/>
    <property type="match status" value="1"/>
</dbReference>
<evidence type="ECO:0000313" key="1">
    <source>
        <dbReference type="EMBL" id="TFK38974.1"/>
    </source>
</evidence>
<feature type="non-terminal residue" evidence="1">
    <location>
        <position position="1"/>
    </location>
</feature>